<organism evidence="1 2">
    <name type="scientific">Rhizobium leguminosarum bv. trifolii (strain WSM2304)</name>
    <dbReference type="NCBI Taxonomy" id="395492"/>
    <lineage>
        <taxon>Bacteria</taxon>
        <taxon>Pseudomonadati</taxon>
        <taxon>Pseudomonadota</taxon>
        <taxon>Alphaproteobacteria</taxon>
        <taxon>Hyphomicrobiales</taxon>
        <taxon>Rhizobiaceae</taxon>
        <taxon>Rhizobium/Agrobacterium group</taxon>
        <taxon>Rhizobium</taxon>
    </lineage>
</organism>
<name>A0ABF7QTP1_RHILW</name>
<evidence type="ECO:0000313" key="1">
    <source>
        <dbReference type="EMBL" id="ACI57410.1"/>
    </source>
</evidence>
<gene>
    <name evidence="1" type="ordered locus">Rleg2_4148</name>
</gene>
<dbReference type="KEGG" id="rlt:Rleg2_4148"/>
<evidence type="ECO:0000313" key="2">
    <source>
        <dbReference type="Proteomes" id="UP000008330"/>
    </source>
</evidence>
<dbReference type="Gene3D" id="1.20.58.760">
    <property type="entry name" value="Peptidase M41"/>
    <property type="match status" value="1"/>
</dbReference>
<proteinExistence type="predicted"/>
<accession>A0ABF7QTP1</accession>
<dbReference type="AlphaFoldDB" id="A0ABF7QTP1"/>
<reference evidence="1 2" key="1">
    <citation type="journal article" date="2010" name="Stand. Genomic Sci.">
        <title>Complete genome sequence of Rhizobium leguminosarum bv trifolii strain WSM2304, an effective microsymbiont of the South American clover Trifolium polymorphum.</title>
        <authorList>
            <person name="Reeve W."/>
            <person name="O'Hara G."/>
            <person name="Chain P."/>
            <person name="Ardley J."/>
            <person name="Brau L."/>
            <person name="Nandesena K."/>
            <person name="Tiwari R."/>
            <person name="Malfatti S."/>
            <person name="Kiss H."/>
            <person name="Lapidus A."/>
            <person name="Copeland A."/>
            <person name="Nolan M."/>
            <person name="Land M."/>
            <person name="Ivanova N."/>
            <person name="Mavromatis K."/>
            <person name="Markowitz V."/>
            <person name="Kyrpides N."/>
            <person name="Melino V."/>
            <person name="Denton M."/>
            <person name="Yates R."/>
            <person name="Howieson J."/>
        </authorList>
    </citation>
    <scope>NUCLEOTIDE SEQUENCE [LARGE SCALE GENOMIC DNA]</scope>
    <source>
        <strain evidence="1 2">WSM2304</strain>
    </source>
</reference>
<evidence type="ECO:0008006" key="3">
    <source>
        <dbReference type="Google" id="ProtNLM"/>
    </source>
</evidence>
<sequence>MTARDDYQMHSLTVLYHEAGHAVMMLALGRQGVAISILGRDRGQTTQELTTEHIALHQAGDRRTLIADLLVAAAGHGAELQLALATESAADGLIVPSHTDNRKIFELLKRLGARDPITAHGAVSHFAGLILRSRWQSIERIVRYCQTYSTLSSADLTTLTGQVAPVSECEFNLAAGVLSLSNDLL</sequence>
<dbReference type="EMBL" id="CP001191">
    <property type="protein sequence ID" value="ACI57410.1"/>
    <property type="molecule type" value="Genomic_DNA"/>
</dbReference>
<protein>
    <recommendedName>
        <fullName evidence="3">Peptidase M41 domain-containing protein</fullName>
    </recommendedName>
</protein>
<keyword evidence="2" id="KW-1185">Reference proteome</keyword>
<dbReference type="InterPro" id="IPR037219">
    <property type="entry name" value="Peptidase_M41-like"/>
</dbReference>
<dbReference type="Proteomes" id="UP000008330">
    <property type="component" value="Chromosome"/>
</dbReference>
<dbReference type="SUPFAM" id="SSF140990">
    <property type="entry name" value="FtsH protease domain-like"/>
    <property type="match status" value="1"/>
</dbReference>